<reference evidence="2 3" key="1">
    <citation type="submission" date="2017-03" db="EMBL/GenBank/DDBJ databases">
        <title>Whole genome sequence of Micromonospora wenchangensis, isolated from mangrove soil.</title>
        <authorList>
            <person name="Yang H."/>
        </authorList>
    </citation>
    <scope>NUCLEOTIDE SEQUENCE [LARGE SCALE GENOMIC DNA]</scope>
    <source>
        <strain evidence="2 3">CCTCC AA 2012002</strain>
    </source>
</reference>
<evidence type="ECO:0008006" key="4">
    <source>
        <dbReference type="Google" id="ProtNLM"/>
    </source>
</evidence>
<feature type="region of interest" description="Disordered" evidence="1">
    <location>
        <begin position="432"/>
        <end position="489"/>
    </location>
</feature>
<dbReference type="AlphaFoldDB" id="A0A2D0AX53"/>
<accession>A0A2D0AX53</accession>
<keyword evidence="3" id="KW-1185">Reference proteome</keyword>
<feature type="region of interest" description="Disordered" evidence="1">
    <location>
        <begin position="302"/>
        <end position="389"/>
    </location>
</feature>
<name>A0A2D0AX53_9ACTN</name>
<dbReference type="PANTHER" id="PTHR32309">
    <property type="entry name" value="TYROSINE-PROTEIN KINASE"/>
    <property type="match status" value="1"/>
</dbReference>
<dbReference type="InterPro" id="IPR050445">
    <property type="entry name" value="Bact_polysacc_biosynth/exp"/>
</dbReference>
<sequence length="489" mass="51554">MSEQLTRLKLGRDTPVATRVVDTASPPATASFPKPLLNCALGAMIGLLAGWCAMVLRDRFDPHVRDVGQVESQLMLPVVGALPPLPQRFARHHASALFARREVAEQTQATVAAVSMLTASIGRQRLLVTSVRDDDGAALLTALLGLGVAAEHRRVTVVDGTVREPVLSGHFPDASFTWQQVVGEQRTPATLPGHPTLTVLPTEPQDCLTPQRTRELADLLNALEATEEAVLVHAPPVLASSDTAVLAQHVDGVLLVVVAGRTRLAEAARAARLLRQLDLPLVGVIAVGAADQTGRRTVEATTGTLGSLPVAPETEPVSGPTAAVTESRQSARSRLAASRITRPAERASSRSVVAGHASGRAAVVEPAGPERVAAAESAREPVGVETSGEPAVLPNVRQVVPVARHRRLGADKAVPTVVAPIGAKELPSLLRSRPLVRPEPSSQSSRPPTGRVPIEAVPSKREAEPEDSRYVPNGVLTEGGGYRRSDSRR</sequence>
<evidence type="ECO:0000313" key="2">
    <source>
        <dbReference type="EMBL" id="OWV11519.1"/>
    </source>
</evidence>
<dbReference type="Proteomes" id="UP000197174">
    <property type="component" value="Unassembled WGS sequence"/>
</dbReference>
<dbReference type="SUPFAM" id="SSF52540">
    <property type="entry name" value="P-loop containing nucleoside triphosphate hydrolases"/>
    <property type="match status" value="1"/>
</dbReference>
<gene>
    <name evidence="2" type="ORF">B5D80_04315</name>
</gene>
<dbReference type="PANTHER" id="PTHR32309:SF31">
    <property type="entry name" value="CAPSULAR EXOPOLYSACCHARIDE FAMILY"/>
    <property type="match status" value="1"/>
</dbReference>
<evidence type="ECO:0000313" key="3">
    <source>
        <dbReference type="Proteomes" id="UP000197174"/>
    </source>
</evidence>
<evidence type="ECO:0000256" key="1">
    <source>
        <dbReference type="SAM" id="MobiDB-lite"/>
    </source>
</evidence>
<dbReference type="EMBL" id="MZMV01000005">
    <property type="protein sequence ID" value="OWV11519.1"/>
    <property type="molecule type" value="Genomic_DNA"/>
</dbReference>
<dbReference type="Gene3D" id="3.40.50.300">
    <property type="entry name" value="P-loop containing nucleotide triphosphate hydrolases"/>
    <property type="match status" value="1"/>
</dbReference>
<protein>
    <recommendedName>
        <fullName evidence="4">Lipopolysaccharide biosynthesis protein</fullName>
    </recommendedName>
</protein>
<feature type="compositionally biased region" description="Basic and acidic residues" evidence="1">
    <location>
        <begin position="458"/>
        <end position="469"/>
    </location>
</feature>
<dbReference type="InterPro" id="IPR027417">
    <property type="entry name" value="P-loop_NTPase"/>
</dbReference>
<organism evidence="2 3">
    <name type="scientific">Micromonospora wenchangensis</name>
    <dbReference type="NCBI Taxonomy" id="1185415"/>
    <lineage>
        <taxon>Bacteria</taxon>
        <taxon>Bacillati</taxon>
        <taxon>Actinomycetota</taxon>
        <taxon>Actinomycetes</taxon>
        <taxon>Micromonosporales</taxon>
        <taxon>Micromonosporaceae</taxon>
        <taxon>Micromonospora</taxon>
    </lineage>
</organism>
<feature type="compositionally biased region" description="Low complexity" evidence="1">
    <location>
        <begin position="432"/>
        <end position="448"/>
    </location>
</feature>
<comment type="caution">
    <text evidence="2">The sequence shown here is derived from an EMBL/GenBank/DDBJ whole genome shotgun (WGS) entry which is preliminary data.</text>
</comment>
<proteinExistence type="predicted"/>
<feature type="compositionally biased region" description="Low complexity" evidence="1">
    <location>
        <begin position="327"/>
        <end position="339"/>
    </location>
</feature>